<reference evidence="1" key="1">
    <citation type="submission" date="2017-03" db="EMBL/GenBank/DDBJ databases">
        <authorList>
            <person name="Afonso C.L."/>
            <person name="Miller P.J."/>
            <person name="Scott M.A."/>
            <person name="Spackman E."/>
            <person name="Goraichik I."/>
            <person name="Dimitrov K.M."/>
            <person name="Suarez D.L."/>
            <person name="Swayne D.E."/>
        </authorList>
    </citation>
    <scope>NUCLEOTIDE SEQUENCE [LARGE SCALE GENOMIC DNA]</scope>
    <source>
        <strain evidence="1">CECT 8620</strain>
    </source>
</reference>
<sequence>MVAYNFLPEFSAAIQAGEKWSTIRPNGKRAHARAGQELQLYTGMRSPRCALLLRVPCAAAMPIEIHRDAAYVNGERRDNPAYFETLAAMEGFANFGNMQAWFDRRYGLPVLDFTQIKWAWATRIEGDAA</sequence>
<organism evidence="1 2">
    <name type="scientific">Aquimixticola soesokkakensis</name>
    <dbReference type="NCBI Taxonomy" id="1519096"/>
    <lineage>
        <taxon>Bacteria</taxon>
        <taxon>Pseudomonadati</taxon>
        <taxon>Pseudomonadota</taxon>
        <taxon>Alphaproteobacteria</taxon>
        <taxon>Rhodobacterales</taxon>
        <taxon>Paracoccaceae</taxon>
        <taxon>Aquimixticola</taxon>
    </lineage>
</organism>
<name>A0A1Y5SDL3_9RHOB</name>
<dbReference type="EMBL" id="FWFS01000004">
    <property type="protein sequence ID" value="SLN36760.1"/>
    <property type="molecule type" value="Genomic_DNA"/>
</dbReference>
<keyword evidence="2" id="KW-1185">Reference proteome</keyword>
<proteinExistence type="predicted"/>
<dbReference type="AlphaFoldDB" id="A0A1Y5SDL3"/>
<evidence type="ECO:0000313" key="1">
    <source>
        <dbReference type="EMBL" id="SLN36760.1"/>
    </source>
</evidence>
<protein>
    <recommendedName>
        <fullName evidence="3">ASCH domain-containing protein</fullName>
    </recommendedName>
</protein>
<accession>A0A1Y5SDL3</accession>
<evidence type="ECO:0008006" key="3">
    <source>
        <dbReference type="Google" id="ProtNLM"/>
    </source>
</evidence>
<dbReference type="RefSeq" id="WP_085836040.1">
    <property type="nucleotide sequence ID" value="NZ_FWFS01000004.1"/>
</dbReference>
<gene>
    <name evidence="1" type="ORF">AQS8620_01317</name>
</gene>
<dbReference type="Proteomes" id="UP000193862">
    <property type="component" value="Unassembled WGS sequence"/>
</dbReference>
<dbReference type="OrthoDB" id="200334at2"/>
<evidence type="ECO:0000313" key="2">
    <source>
        <dbReference type="Proteomes" id="UP000193862"/>
    </source>
</evidence>